<dbReference type="GO" id="GO:0016758">
    <property type="term" value="F:hexosyltransferase activity"/>
    <property type="evidence" value="ECO:0007669"/>
    <property type="project" value="UniProtKB-ARBA"/>
</dbReference>
<protein>
    <recommendedName>
        <fullName evidence="1">Glycosyltransferase 2-like domain-containing protein</fullName>
    </recommendedName>
</protein>
<reference evidence="2 3" key="1">
    <citation type="journal article" date="2016" name="Nat. Commun.">
        <title>Thousands of microbial genomes shed light on interconnected biogeochemical processes in an aquifer system.</title>
        <authorList>
            <person name="Anantharaman K."/>
            <person name="Brown C.T."/>
            <person name="Hug L.A."/>
            <person name="Sharon I."/>
            <person name="Castelle C.J."/>
            <person name="Probst A.J."/>
            <person name="Thomas B.C."/>
            <person name="Singh A."/>
            <person name="Wilkins M.J."/>
            <person name="Karaoz U."/>
            <person name="Brodie E.L."/>
            <person name="Williams K.H."/>
            <person name="Hubbard S.S."/>
            <person name="Banfield J.F."/>
        </authorList>
    </citation>
    <scope>NUCLEOTIDE SEQUENCE [LARGE SCALE GENOMIC DNA]</scope>
</reference>
<dbReference type="EMBL" id="MGGI01000012">
    <property type="protein sequence ID" value="OGM26641.1"/>
    <property type="molecule type" value="Genomic_DNA"/>
</dbReference>
<evidence type="ECO:0000313" key="2">
    <source>
        <dbReference type="EMBL" id="OGM26641.1"/>
    </source>
</evidence>
<feature type="domain" description="Glycosyltransferase 2-like" evidence="1">
    <location>
        <begin position="5"/>
        <end position="168"/>
    </location>
</feature>
<accession>A0A1F7YH13</accession>
<dbReference type="InterPro" id="IPR001173">
    <property type="entry name" value="Glyco_trans_2-like"/>
</dbReference>
<dbReference type="PANTHER" id="PTHR22916">
    <property type="entry name" value="GLYCOSYLTRANSFERASE"/>
    <property type="match status" value="1"/>
</dbReference>
<dbReference type="Pfam" id="PF00535">
    <property type="entry name" value="Glycos_transf_2"/>
    <property type="match status" value="1"/>
</dbReference>
<sequence>MLKVSVIIPTYNRKEVLKKAVQSVLDQTFGNFELIIVDDGSTDGTEENLRGFLENHKKLFYFKQENKGVSAARNLGISKSSGEYLSFLDSDNTYHSKFLEVMTGVLDENNEMVMAYSSQNLFLVSPDDERHLKVIARKVRSVEYNPIKLLRTNYIDVNAVLIRKSILDEIGFFDESLKSLEDWDLFVRMAIRHPFKIVQVDQVLGDYYYPENFDTITNKVLSKNAIRTYMGKPSTDESTQKILKNIERYLSESKN</sequence>
<evidence type="ECO:0000313" key="3">
    <source>
        <dbReference type="Proteomes" id="UP000178851"/>
    </source>
</evidence>
<organism evidence="2 3">
    <name type="scientific">Candidatus Woesebacteria bacterium RIFCSPHIGHO2_01_FULL_39_28</name>
    <dbReference type="NCBI Taxonomy" id="1802496"/>
    <lineage>
        <taxon>Bacteria</taxon>
        <taxon>Candidatus Woeseibacteriota</taxon>
    </lineage>
</organism>
<dbReference type="AlphaFoldDB" id="A0A1F7YH13"/>
<proteinExistence type="predicted"/>
<comment type="caution">
    <text evidence="2">The sequence shown here is derived from an EMBL/GenBank/DDBJ whole genome shotgun (WGS) entry which is preliminary data.</text>
</comment>
<dbReference type="InterPro" id="IPR029044">
    <property type="entry name" value="Nucleotide-diphossugar_trans"/>
</dbReference>
<evidence type="ECO:0000259" key="1">
    <source>
        <dbReference type="Pfam" id="PF00535"/>
    </source>
</evidence>
<dbReference type="PANTHER" id="PTHR22916:SF3">
    <property type="entry name" value="UDP-GLCNAC:BETAGAL BETA-1,3-N-ACETYLGLUCOSAMINYLTRANSFERASE-LIKE PROTEIN 1"/>
    <property type="match status" value="1"/>
</dbReference>
<dbReference type="SUPFAM" id="SSF53448">
    <property type="entry name" value="Nucleotide-diphospho-sugar transferases"/>
    <property type="match status" value="1"/>
</dbReference>
<name>A0A1F7YH13_9BACT</name>
<gene>
    <name evidence="2" type="ORF">A2627_01300</name>
</gene>
<dbReference type="Gene3D" id="3.90.550.10">
    <property type="entry name" value="Spore Coat Polysaccharide Biosynthesis Protein SpsA, Chain A"/>
    <property type="match status" value="1"/>
</dbReference>
<dbReference type="Proteomes" id="UP000178851">
    <property type="component" value="Unassembled WGS sequence"/>
</dbReference>